<evidence type="ECO:0008006" key="4">
    <source>
        <dbReference type="Google" id="ProtNLM"/>
    </source>
</evidence>
<keyword evidence="1" id="KW-0175">Coiled coil</keyword>
<name>A0ABZ3J4N0_SPOA4</name>
<dbReference type="EMBL" id="CP155571">
    <property type="protein sequence ID" value="XFO73314.1"/>
    <property type="molecule type" value="Genomic_DNA"/>
</dbReference>
<feature type="coiled-coil region" evidence="1">
    <location>
        <begin position="333"/>
        <end position="406"/>
    </location>
</feature>
<protein>
    <recommendedName>
        <fullName evidence="4">DUF2325 domain-containing protein</fullName>
    </recommendedName>
</protein>
<organism evidence="2 3">
    <name type="scientific">Sporomusa acidovorans (strain ATCC 49682 / DSM 3132 / Mol)</name>
    <dbReference type="NCBI Taxonomy" id="1123286"/>
    <lineage>
        <taxon>Bacteria</taxon>
        <taxon>Bacillati</taxon>
        <taxon>Bacillota</taxon>
        <taxon>Negativicutes</taxon>
        <taxon>Selenomonadales</taxon>
        <taxon>Sporomusaceae</taxon>
        <taxon>Sporomusa</taxon>
    </lineage>
</organism>
<dbReference type="Proteomes" id="UP000216052">
    <property type="component" value="Chromosome"/>
</dbReference>
<gene>
    <name evidence="2" type="ORF">SPACI_034000</name>
</gene>
<accession>A0ABZ3J4N0</accession>
<dbReference type="RefSeq" id="WP_093796409.1">
    <property type="nucleotide sequence ID" value="NZ_CP155571.1"/>
</dbReference>
<sequence>MQQQQQICLDLVPFMARGIAQNKAARQELDKICAGGGIMIDSAVTPRRRAYGSYFREKDVFTELYCQKATDLIVTSFQENENGRKAAAAFEQLLKKCWRAIYNYVKTSGREVPFESFWQFLMKQEPRLTARELRNLPAPPVLLDKHRRPLKPHINSKDMLDGDFAIFWYLVNVFGKTLTEQGPLFHSNFQAHLRVQEKMTGDRQAPVLTDRQAELADMLWQSIDQRLKGIPASLDEYFHTLEYTRTAGYLFKRENFGGLPFDAIARAPVSRRELRRAIETMAAALSNETQATAELKQAALDFFTRTLLIRACAAEYDKLRTFVLRESRREGKTAAKRLQADKLKAELAQAQKEIATWKEKLAEKQVLLNELQLKIDKTEMARQKERDQWEAKLDESSQALDKLLASPNQENEAERERELSPEAVEAIARLNVVIIGGRSDWQQRLKEKYPRFAFISPAEAKYDLAVLAAADAIVICWKCLGHSLFYRTVGYAGKYHKPIVYFGSSNEQQLLRLLQRKCLPPGKEERHRD</sequence>
<evidence type="ECO:0000256" key="1">
    <source>
        <dbReference type="SAM" id="Coils"/>
    </source>
</evidence>
<reference evidence="2" key="1">
    <citation type="submission" date="2024-05" db="EMBL/GenBank/DDBJ databases">
        <title>Isolation and characterization of Sporomusa carbonis sp. nov., a carboxydotrophic hydrogenogen in the genus of Sporomusa isolated from a charcoal burning pile.</title>
        <authorList>
            <person name="Boeer T."/>
            <person name="Rosenbaum F."/>
            <person name="Eysell L."/>
            <person name="Mueller V."/>
            <person name="Daniel R."/>
            <person name="Poehlein A."/>
        </authorList>
    </citation>
    <scope>NUCLEOTIDE SEQUENCE [LARGE SCALE GENOMIC DNA]</scope>
    <source>
        <strain evidence="2">DSM 3132</strain>
    </source>
</reference>
<proteinExistence type="predicted"/>
<keyword evidence="3" id="KW-1185">Reference proteome</keyword>
<evidence type="ECO:0000313" key="3">
    <source>
        <dbReference type="Proteomes" id="UP000216052"/>
    </source>
</evidence>
<evidence type="ECO:0000313" key="2">
    <source>
        <dbReference type="EMBL" id="XFO73314.1"/>
    </source>
</evidence>